<evidence type="ECO:0000256" key="4">
    <source>
        <dbReference type="ARBA" id="ARBA00022525"/>
    </source>
</evidence>
<evidence type="ECO:0000256" key="6">
    <source>
        <dbReference type="ARBA" id="ARBA00022702"/>
    </source>
</evidence>
<dbReference type="Proteomes" id="UP001044222">
    <property type="component" value="Unassembled WGS sequence"/>
</dbReference>
<evidence type="ECO:0000313" key="14">
    <source>
        <dbReference type="Proteomes" id="UP001044222"/>
    </source>
</evidence>
<name>A0A9D3S462_ANGAN</name>
<evidence type="ECO:0000256" key="5">
    <source>
        <dbReference type="ARBA" id="ARBA00022685"/>
    </source>
</evidence>
<keyword evidence="6" id="KW-0372">Hormone</keyword>
<comment type="subunit">
    <text evidence="3">Heterodimer of a B chain and an A chain linked by two disulfide bonds.</text>
</comment>
<keyword evidence="8" id="KW-1015">Disulfide bond</keyword>
<dbReference type="InterPro" id="IPR051777">
    <property type="entry name" value="Insulin-like_neuro_ligands"/>
</dbReference>
<keyword evidence="4 10" id="KW-0964">Secreted</keyword>
<dbReference type="GO" id="GO:0005179">
    <property type="term" value="F:hormone activity"/>
    <property type="evidence" value="ECO:0007669"/>
    <property type="project" value="UniProtKB-KW"/>
</dbReference>
<comment type="subcellular location">
    <subcellularLocation>
        <location evidence="1 10">Secreted</location>
    </subcellularLocation>
</comment>
<dbReference type="GO" id="GO:0001664">
    <property type="term" value="F:G protein-coupled receptor binding"/>
    <property type="evidence" value="ECO:0007669"/>
    <property type="project" value="TreeGrafter"/>
</dbReference>
<dbReference type="InterPro" id="IPR022353">
    <property type="entry name" value="Insulin_CS"/>
</dbReference>
<dbReference type="InterPro" id="IPR016179">
    <property type="entry name" value="Insulin-like"/>
</dbReference>
<accession>A0A9D3S462</accession>
<keyword evidence="14" id="KW-1185">Reference proteome</keyword>
<gene>
    <name evidence="13" type="ORF">ANANG_G00033590</name>
</gene>
<evidence type="ECO:0000256" key="1">
    <source>
        <dbReference type="ARBA" id="ARBA00004613"/>
    </source>
</evidence>
<dbReference type="Pfam" id="PF00049">
    <property type="entry name" value="Insulin"/>
    <property type="match status" value="1"/>
</dbReference>
<evidence type="ECO:0000256" key="8">
    <source>
        <dbReference type="ARBA" id="ARBA00023157"/>
    </source>
</evidence>
<comment type="caution">
    <text evidence="13">The sequence shown here is derived from an EMBL/GenBank/DDBJ whole genome shotgun (WGS) entry which is preliminary data.</text>
</comment>
<sequence>MTAVKCQWAKGTEKVCTGHNLPHKATGPLYKLTMIPAEATAVSCFEPITNLPLISTPGALSSISLRSLLRPVSAMWKAVVLAVSVLAAGTCAKEAQPEFGVKLCGREFIRAVIFTCGGSRWRRAVTNDGDASHNPFSALHDETTGMSPNSVPGRPGPQLQHAAAPDWPQEGEEALSFSRAGRSATLEDVLEALRSTGRRERDVVVGLSNACCKWGCSKNEISSLC</sequence>
<dbReference type="PANTHER" id="PTHR20968">
    <property type="entry name" value="ILGF DOMAIN-CONTAINING PROTEIN"/>
    <property type="match status" value="1"/>
</dbReference>
<evidence type="ECO:0000313" key="13">
    <source>
        <dbReference type="EMBL" id="KAG5854068.1"/>
    </source>
</evidence>
<dbReference type="CDD" id="cd04365">
    <property type="entry name" value="IlGF_relaxin_like"/>
    <property type="match status" value="1"/>
</dbReference>
<evidence type="ECO:0000256" key="10">
    <source>
        <dbReference type="RuleBase" id="RU000406"/>
    </source>
</evidence>
<reference evidence="13" key="1">
    <citation type="submission" date="2021-01" db="EMBL/GenBank/DDBJ databases">
        <title>A chromosome-scale assembly of European eel, Anguilla anguilla.</title>
        <authorList>
            <person name="Henkel C."/>
            <person name="Jong-Raadsen S.A."/>
            <person name="Dufour S."/>
            <person name="Weltzien F.-A."/>
            <person name="Palstra A.P."/>
            <person name="Pelster B."/>
            <person name="Spaink H.P."/>
            <person name="Van Den Thillart G.E."/>
            <person name="Jansen H."/>
            <person name="Zahm M."/>
            <person name="Klopp C."/>
            <person name="Cedric C."/>
            <person name="Louis A."/>
            <person name="Berthelot C."/>
            <person name="Parey E."/>
            <person name="Roest Crollius H."/>
            <person name="Montfort J."/>
            <person name="Robinson-Rechavi M."/>
            <person name="Bucao C."/>
            <person name="Bouchez O."/>
            <person name="Gislard M."/>
            <person name="Lluch J."/>
            <person name="Milhes M."/>
            <person name="Lampietro C."/>
            <person name="Lopez Roques C."/>
            <person name="Donnadieu C."/>
            <person name="Braasch I."/>
            <person name="Desvignes T."/>
            <person name="Postlethwait J."/>
            <person name="Bobe J."/>
            <person name="Guiguen Y."/>
            <person name="Dirks R."/>
        </authorList>
    </citation>
    <scope>NUCLEOTIDE SEQUENCE</scope>
    <source>
        <strain evidence="13">Tag_6206</strain>
        <tissue evidence="13">Liver</tissue>
    </source>
</reference>
<dbReference type="InterPro" id="IPR036438">
    <property type="entry name" value="Insulin-like_sf"/>
</dbReference>
<organism evidence="13 14">
    <name type="scientific">Anguilla anguilla</name>
    <name type="common">European freshwater eel</name>
    <name type="synonym">Muraena anguilla</name>
    <dbReference type="NCBI Taxonomy" id="7936"/>
    <lineage>
        <taxon>Eukaryota</taxon>
        <taxon>Metazoa</taxon>
        <taxon>Chordata</taxon>
        <taxon>Craniata</taxon>
        <taxon>Vertebrata</taxon>
        <taxon>Euteleostomi</taxon>
        <taxon>Actinopterygii</taxon>
        <taxon>Neopterygii</taxon>
        <taxon>Teleostei</taxon>
        <taxon>Anguilliformes</taxon>
        <taxon>Anguillidae</taxon>
        <taxon>Anguilla</taxon>
    </lineage>
</organism>
<feature type="region of interest" description="Disordered" evidence="11">
    <location>
        <begin position="132"/>
        <end position="173"/>
    </location>
</feature>
<keyword evidence="7" id="KW-0732">Signal</keyword>
<dbReference type="EMBL" id="JAFIRN010000002">
    <property type="protein sequence ID" value="KAG5854068.1"/>
    <property type="molecule type" value="Genomic_DNA"/>
</dbReference>
<comment type="similarity">
    <text evidence="2 10">Belongs to the insulin family.</text>
</comment>
<dbReference type="PANTHER" id="PTHR20968:SF0">
    <property type="entry name" value="RELAXIN-3"/>
    <property type="match status" value="1"/>
</dbReference>
<dbReference type="SMART" id="SM00078">
    <property type="entry name" value="IlGF"/>
    <property type="match status" value="1"/>
</dbReference>
<evidence type="ECO:0000256" key="3">
    <source>
        <dbReference type="ARBA" id="ARBA00011207"/>
    </source>
</evidence>
<proteinExistence type="inferred from homology"/>
<evidence type="ECO:0000256" key="9">
    <source>
        <dbReference type="ARBA" id="ARBA00040355"/>
    </source>
</evidence>
<evidence type="ECO:0000256" key="7">
    <source>
        <dbReference type="ARBA" id="ARBA00022729"/>
    </source>
</evidence>
<dbReference type="PRINTS" id="PR00276">
    <property type="entry name" value="INSULINFAMLY"/>
</dbReference>
<evidence type="ECO:0000256" key="2">
    <source>
        <dbReference type="ARBA" id="ARBA00009034"/>
    </source>
</evidence>
<dbReference type="GO" id="GO:0005576">
    <property type="term" value="C:extracellular region"/>
    <property type="evidence" value="ECO:0007669"/>
    <property type="project" value="UniProtKB-SubCell"/>
</dbReference>
<dbReference type="PROSITE" id="PS00262">
    <property type="entry name" value="INSULIN"/>
    <property type="match status" value="1"/>
</dbReference>
<evidence type="ECO:0000256" key="11">
    <source>
        <dbReference type="SAM" id="MobiDB-lite"/>
    </source>
</evidence>
<dbReference type="InterPro" id="IPR022352">
    <property type="entry name" value="Ins/IGF/rlx"/>
</dbReference>
<dbReference type="SUPFAM" id="SSF56994">
    <property type="entry name" value="Insulin-like"/>
    <property type="match status" value="1"/>
</dbReference>
<feature type="domain" description="Insulin-like" evidence="12">
    <location>
        <begin position="101"/>
        <end position="225"/>
    </location>
</feature>
<evidence type="ECO:0000259" key="12">
    <source>
        <dbReference type="SMART" id="SM00078"/>
    </source>
</evidence>
<protein>
    <recommendedName>
        <fullName evidence="9">Relaxin-3</fullName>
    </recommendedName>
</protein>
<dbReference type="AlphaFoldDB" id="A0A9D3S462"/>
<keyword evidence="5" id="KW-0165">Cleavage on pair of basic residues</keyword>